<gene>
    <name evidence="1" type="ORF">LPJ61_003168</name>
</gene>
<dbReference type="AlphaFoldDB" id="A0A9W7Y728"/>
<keyword evidence="2" id="KW-1185">Reference proteome</keyword>
<name>A0A9W7Y728_9FUNG</name>
<evidence type="ECO:0008006" key="3">
    <source>
        <dbReference type="Google" id="ProtNLM"/>
    </source>
</evidence>
<dbReference type="Proteomes" id="UP001143981">
    <property type="component" value="Unassembled WGS sequence"/>
</dbReference>
<organism evidence="1 2">
    <name type="scientific">Coemansia biformis</name>
    <dbReference type="NCBI Taxonomy" id="1286918"/>
    <lineage>
        <taxon>Eukaryota</taxon>
        <taxon>Fungi</taxon>
        <taxon>Fungi incertae sedis</taxon>
        <taxon>Zoopagomycota</taxon>
        <taxon>Kickxellomycotina</taxon>
        <taxon>Kickxellomycetes</taxon>
        <taxon>Kickxellales</taxon>
        <taxon>Kickxellaceae</taxon>
        <taxon>Coemansia</taxon>
    </lineage>
</organism>
<protein>
    <recommendedName>
        <fullName evidence="3">Transmembrane protein 135 N-terminal domain-containing protein</fullName>
    </recommendedName>
</protein>
<dbReference type="PANTHER" id="PTHR12459">
    <property type="entry name" value="TRANSMEMBRANE PROTEIN 135-RELATED"/>
    <property type="match status" value="1"/>
</dbReference>
<sequence length="570" mass="62368">MESTGTSYLLNSFIEIAATITSYALTDKEKESVVDGFRQLNKRLDRFGSSSSLRQLAIESQNRRSRTARCKHEATSCSQNSARGFVKAFLVGFGVKYGLSTAPHLLTLRVLTRPSLLLRGLSRDTLSFAAFLSTLIGSYKAFLCAMRHVCGSRSSEYTNALVAGMLSGLVSAKLDRDRSRRTAIAMYLCTRALQYSCVWLFERFAARHQAVEDTARLRLMQRAHSVNVVTTIGKLREHVQQEPPSPTADAKPASKAKWPSQAIDGSAITDGPAQGGLAAWAISATRRYASTGLMAAATTVITYMLALDIDCLAPSFTNMLLKASGYDSLYPRKGRSMFRTVEHGVRNASLNGGAIPAGVPTKEYLAGFPHARDVMGALSGRIHHGHVACAMFHPHTTSCSYGLLSTFLRSFPHAMRLHLPFNAAVLVLFKSKKLRKDPVGALRDLVKSTIQSSVFYALMVNGNTNAPCLGRAVFGRDIPINYLVSGALGGFAILLERPGRRTELSMYCFLRALEALWDFGVKRGVWHNVRHGEVALFSASMAVLMAIYQNDATTLSVTYHSTLTRIFGNN</sequence>
<dbReference type="PANTHER" id="PTHR12459:SF15">
    <property type="entry name" value="TRANSMEMBRANE PROTEIN 135"/>
    <property type="match status" value="1"/>
</dbReference>
<reference evidence="1" key="1">
    <citation type="submission" date="2022-07" db="EMBL/GenBank/DDBJ databases">
        <title>Phylogenomic reconstructions and comparative analyses of Kickxellomycotina fungi.</title>
        <authorList>
            <person name="Reynolds N.K."/>
            <person name="Stajich J.E."/>
            <person name="Barry K."/>
            <person name="Grigoriev I.V."/>
            <person name="Crous P."/>
            <person name="Smith M.E."/>
        </authorList>
    </citation>
    <scope>NUCLEOTIDE SEQUENCE</scope>
    <source>
        <strain evidence="1">BCRC 34381</strain>
    </source>
</reference>
<comment type="caution">
    <text evidence="1">The sequence shown here is derived from an EMBL/GenBank/DDBJ whole genome shotgun (WGS) entry which is preliminary data.</text>
</comment>
<evidence type="ECO:0000313" key="1">
    <source>
        <dbReference type="EMBL" id="KAJ1730160.1"/>
    </source>
</evidence>
<dbReference type="EMBL" id="JANBOI010000494">
    <property type="protein sequence ID" value="KAJ1730160.1"/>
    <property type="molecule type" value="Genomic_DNA"/>
</dbReference>
<dbReference type="InterPro" id="IPR026749">
    <property type="entry name" value="Tmem135"/>
</dbReference>
<accession>A0A9W7Y728</accession>
<proteinExistence type="predicted"/>
<dbReference type="OrthoDB" id="291792at2759"/>
<evidence type="ECO:0000313" key="2">
    <source>
        <dbReference type="Proteomes" id="UP001143981"/>
    </source>
</evidence>